<feature type="coiled-coil region" evidence="1">
    <location>
        <begin position="88"/>
        <end position="141"/>
    </location>
</feature>
<gene>
    <name evidence="2" type="ORF">PH603_13035</name>
</gene>
<accession>A0AAE9XM85</accession>
<dbReference type="Proteomes" id="UP001217500">
    <property type="component" value="Chromosome"/>
</dbReference>
<keyword evidence="1" id="KW-0175">Coiled coil</keyword>
<dbReference type="EMBL" id="CP116805">
    <property type="protein sequence ID" value="WCL53464.1"/>
    <property type="molecule type" value="Genomic_DNA"/>
</dbReference>
<proteinExistence type="predicted"/>
<evidence type="ECO:0000313" key="2">
    <source>
        <dbReference type="EMBL" id="WCL53464.1"/>
    </source>
</evidence>
<reference evidence="2" key="1">
    <citation type="submission" date="2023-01" db="EMBL/GenBank/DDBJ databases">
        <title>The genome sequence of Kordiimonadaceae bacterium 6D33.</title>
        <authorList>
            <person name="Liu Y."/>
        </authorList>
    </citation>
    <scope>NUCLEOTIDE SEQUENCE</scope>
    <source>
        <strain evidence="2">6D33</strain>
    </source>
</reference>
<evidence type="ECO:0000313" key="3">
    <source>
        <dbReference type="Proteomes" id="UP001217500"/>
    </source>
</evidence>
<keyword evidence="3" id="KW-1185">Reference proteome</keyword>
<organism evidence="2 3">
    <name type="scientific">Gimibacter soli</name>
    <dbReference type="NCBI Taxonomy" id="3024400"/>
    <lineage>
        <taxon>Bacteria</taxon>
        <taxon>Pseudomonadati</taxon>
        <taxon>Pseudomonadota</taxon>
        <taxon>Alphaproteobacteria</taxon>
        <taxon>Kordiimonadales</taxon>
        <taxon>Temperatibacteraceae</taxon>
        <taxon>Gimibacter</taxon>
    </lineage>
</organism>
<dbReference type="RefSeq" id="WP_289502976.1">
    <property type="nucleotide sequence ID" value="NZ_CP116805.1"/>
</dbReference>
<dbReference type="KEGG" id="gso:PH603_13035"/>
<sequence length="267" mass="28351">MIRSINVLSILAFLIAAAAAAYFYVELGKEQTAREGAVTSLNATLGARISNNEQAIADLKDAFDKATASQADSAQTFDKEWATALATQETLQKDVDALTSELKQTSDALDAAKTSIVADAVQKINDQMAAQQKEAAAAETVQGLNDTIAASKAKLDWMGKFAMLAKDYGTLSCYDSDLFWHIFSGPLLGKEPITDISAEIDKLAAIDLKTLDAKGITSLNTTTQPVYDQILTTLGNANAYIQKKKGGKSAMVDAVKKCGSLVLVGKS</sequence>
<dbReference type="AlphaFoldDB" id="A0AAE9XM85"/>
<protein>
    <submittedName>
        <fullName evidence="2">Uncharacterized protein</fullName>
    </submittedName>
</protein>
<evidence type="ECO:0000256" key="1">
    <source>
        <dbReference type="SAM" id="Coils"/>
    </source>
</evidence>
<name>A0AAE9XM85_9PROT</name>